<dbReference type="Pfam" id="PF05380">
    <property type="entry name" value="Peptidase_A17"/>
    <property type="match status" value="1"/>
</dbReference>
<evidence type="ECO:0000313" key="2">
    <source>
        <dbReference type="Proteomes" id="UP000594262"/>
    </source>
</evidence>
<reference evidence="1" key="1">
    <citation type="submission" date="2021-01" db="UniProtKB">
        <authorList>
            <consortium name="EnsemblMetazoa"/>
        </authorList>
    </citation>
    <scope>IDENTIFICATION</scope>
</reference>
<sequence length="321" mass="37050">SVTARIKFLFQLLCKSKVGWDDDVSEELKKYWVDFLALLRNIGTLKLQRFVLTTDFVSVQLCGFSDSSDEVYCAVVYLRFVSEGGVSVNFVGGKTRIAPLKRLGTPRLELLGCLLLSDLLSQCRSAFHGRVDISDTLCWSDSEIALCWIKGKEKDWKPWVENRAVKVRKVVDRDKWFHVKSEENPSDFPTRPFETYSEMWEKGPSFLLNSSLNSEPFECHNQALLVEVMKEKRKSDLETLTLASVVENKSNNSLFNVVDITRFGSLKKFISVVGYVFPIYQPNSQKETTKYGSNSVTRRIQRCTRSNHQRRTILHQDRRFF</sequence>
<proteinExistence type="predicted"/>
<accession>A0A7M5X371</accession>
<name>A0A7M5X371_9CNID</name>
<dbReference type="EnsemblMetazoa" id="CLYHEMT017067.1">
    <property type="protein sequence ID" value="CLYHEMP017067.1"/>
    <property type="gene ID" value="CLYHEMG017067"/>
</dbReference>
<dbReference type="Proteomes" id="UP000594262">
    <property type="component" value="Unplaced"/>
</dbReference>
<dbReference type="InterPro" id="IPR008042">
    <property type="entry name" value="Retrotrans_Pao"/>
</dbReference>
<evidence type="ECO:0000313" key="1">
    <source>
        <dbReference type="EnsemblMetazoa" id="CLYHEMP017067.1"/>
    </source>
</evidence>
<organism evidence="1 2">
    <name type="scientific">Clytia hemisphaerica</name>
    <dbReference type="NCBI Taxonomy" id="252671"/>
    <lineage>
        <taxon>Eukaryota</taxon>
        <taxon>Metazoa</taxon>
        <taxon>Cnidaria</taxon>
        <taxon>Hydrozoa</taxon>
        <taxon>Hydroidolina</taxon>
        <taxon>Leptothecata</taxon>
        <taxon>Obeliida</taxon>
        <taxon>Clytiidae</taxon>
        <taxon>Clytia</taxon>
    </lineage>
</organism>
<dbReference type="OrthoDB" id="5985404at2759"/>
<protein>
    <submittedName>
        <fullName evidence="1">Uncharacterized protein</fullName>
    </submittedName>
</protein>
<dbReference type="AlphaFoldDB" id="A0A7M5X371"/>
<dbReference type="PANTHER" id="PTHR47331">
    <property type="entry name" value="PHD-TYPE DOMAIN-CONTAINING PROTEIN"/>
    <property type="match status" value="1"/>
</dbReference>
<keyword evidence="2" id="KW-1185">Reference proteome</keyword>